<feature type="binding site" evidence="12">
    <location>
        <position position="234"/>
    </location>
    <ligand>
        <name>Zn(2+)</name>
        <dbReference type="ChEBI" id="CHEBI:29105"/>
    </ligand>
</feature>
<feature type="binding site" evidence="12">
    <location>
        <position position="269"/>
    </location>
    <ligand>
        <name>ATP</name>
        <dbReference type="ChEBI" id="CHEBI:30616"/>
    </ligand>
</feature>
<dbReference type="Pfam" id="PF09190">
    <property type="entry name" value="DALR_2"/>
    <property type="match status" value="1"/>
</dbReference>
<dbReference type="InterPro" id="IPR015803">
    <property type="entry name" value="Cys-tRNA-ligase"/>
</dbReference>
<dbReference type="EC" id="6.1.1.16" evidence="12"/>
<dbReference type="SMART" id="SM00840">
    <property type="entry name" value="DALR_2"/>
    <property type="match status" value="1"/>
</dbReference>
<dbReference type="GO" id="GO:0005829">
    <property type="term" value="C:cytosol"/>
    <property type="evidence" value="ECO:0007669"/>
    <property type="project" value="TreeGrafter"/>
</dbReference>
<dbReference type="InterPro" id="IPR024909">
    <property type="entry name" value="Cys-tRNA/MSH_ligase"/>
</dbReference>
<dbReference type="InterPro" id="IPR032678">
    <property type="entry name" value="tRNA-synt_1_cat_dom"/>
</dbReference>
<dbReference type="PANTHER" id="PTHR10890">
    <property type="entry name" value="CYSTEINYL-TRNA SYNTHETASE"/>
    <property type="match status" value="1"/>
</dbReference>
<comment type="caution">
    <text evidence="14">The sequence shown here is derived from an EMBL/GenBank/DDBJ whole genome shotgun (WGS) entry which is preliminary data.</text>
</comment>
<reference evidence="14 15" key="1">
    <citation type="submission" date="2018-07" db="EMBL/GenBank/DDBJ databases">
        <title>Halioglobus sp. genome submission.</title>
        <authorList>
            <person name="Ye M.-Q."/>
            <person name="Du Z.-J."/>
        </authorList>
    </citation>
    <scope>NUCLEOTIDE SEQUENCE [LARGE SCALE GENOMIC DNA]</scope>
    <source>
        <strain evidence="14 15">U0301</strain>
    </source>
</reference>
<dbReference type="Pfam" id="PF01406">
    <property type="entry name" value="tRNA-synt_1e"/>
    <property type="match status" value="1"/>
</dbReference>
<keyword evidence="5 12" id="KW-0436">Ligase</keyword>
<dbReference type="AlphaFoldDB" id="A0A3L7E076"/>
<evidence type="ECO:0000256" key="1">
    <source>
        <dbReference type="ARBA" id="ARBA00004496"/>
    </source>
</evidence>
<feature type="short sequence motif" description="'HIGH' region" evidence="12">
    <location>
        <begin position="31"/>
        <end position="41"/>
    </location>
</feature>
<feature type="binding site" evidence="12">
    <location>
        <position position="29"/>
    </location>
    <ligand>
        <name>Zn(2+)</name>
        <dbReference type="ChEBI" id="CHEBI:29105"/>
    </ligand>
</feature>
<dbReference type="HAMAP" id="MF_00041">
    <property type="entry name" value="Cys_tRNA_synth"/>
    <property type="match status" value="1"/>
</dbReference>
<dbReference type="GO" id="GO:0005524">
    <property type="term" value="F:ATP binding"/>
    <property type="evidence" value="ECO:0007669"/>
    <property type="project" value="UniProtKB-UniRule"/>
</dbReference>
<keyword evidence="4 12" id="KW-0963">Cytoplasm</keyword>
<evidence type="ECO:0000256" key="7">
    <source>
        <dbReference type="ARBA" id="ARBA00022741"/>
    </source>
</evidence>
<dbReference type="InterPro" id="IPR056411">
    <property type="entry name" value="CysS_C"/>
</dbReference>
<keyword evidence="9 12" id="KW-0067">ATP-binding</keyword>
<evidence type="ECO:0000313" key="14">
    <source>
        <dbReference type="EMBL" id="RLQ22906.1"/>
    </source>
</evidence>
<keyword evidence="11 12" id="KW-0030">Aminoacyl-tRNA synthetase</keyword>
<evidence type="ECO:0000256" key="8">
    <source>
        <dbReference type="ARBA" id="ARBA00022833"/>
    </source>
</evidence>
<evidence type="ECO:0000256" key="2">
    <source>
        <dbReference type="ARBA" id="ARBA00005594"/>
    </source>
</evidence>
<dbReference type="FunFam" id="3.40.50.620:FF:000009">
    <property type="entry name" value="Cysteine--tRNA ligase"/>
    <property type="match status" value="1"/>
</dbReference>
<evidence type="ECO:0000256" key="9">
    <source>
        <dbReference type="ARBA" id="ARBA00022840"/>
    </source>
</evidence>
<evidence type="ECO:0000256" key="10">
    <source>
        <dbReference type="ARBA" id="ARBA00022917"/>
    </source>
</evidence>
<dbReference type="Pfam" id="PF23493">
    <property type="entry name" value="CysS_C"/>
    <property type="match status" value="1"/>
</dbReference>
<dbReference type="Gene3D" id="3.40.50.620">
    <property type="entry name" value="HUPs"/>
    <property type="match status" value="1"/>
</dbReference>
<sequence length="458" mass="50737">MSLKLYNTMSGEKELFKPLVPDTVTMYVCGPTVYNLAHIGNARPVVVFDTLFRLLQTHYGKVVYARNITDVDDKIIAAAKEGDRSIESVTAEYTAKYREDMAALNALQPTLEPHATHNIDAMIALTQALIDKGHAYESQGHVLFAVDSMEDYGKLSGRSLDDMLAGARVEVADYKRHPGDFVLWKPADAADPGWDSPWGRGRPGWHLECSAMIRAHLGETIDIHGGGRDLIFPHHENEIAQSRCAHGGDYVRYWMHNAYLDIDGEKMSKSLGNFRTVRDLLQSYRGEVLRFALLSAHYRSPLNFSAELLDQAQATLDSLYSTLREVEDIELDMDVPLADEAFYQALNDDLNTPVAIAEIHALAKQLHKAADADKPALKARMLAAGNLLGILGQGPQQWLQDAGADDAISAEEIEVLIQARADAKAGKDFARADEIRAELQARGVVLEDSREGTKWKRA</sequence>
<proteinExistence type="inferred from homology"/>
<dbReference type="GO" id="GO:0006423">
    <property type="term" value="P:cysteinyl-tRNA aminoacylation"/>
    <property type="evidence" value="ECO:0007669"/>
    <property type="project" value="UniProtKB-UniRule"/>
</dbReference>
<organism evidence="14 15">
    <name type="scientific">Seongchinamella sediminis</name>
    <dbReference type="NCBI Taxonomy" id="2283635"/>
    <lineage>
        <taxon>Bacteria</taxon>
        <taxon>Pseudomonadati</taxon>
        <taxon>Pseudomonadota</taxon>
        <taxon>Gammaproteobacteria</taxon>
        <taxon>Cellvibrionales</taxon>
        <taxon>Halieaceae</taxon>
        <taxon>Seongchinamella</taxon>
    </lineage>
</organism>
<protein>
    <recommendedName>
        <fullName evidence="12">Cysteine--tRNA ligase</fullName>
        <ecNumber evidence="12">6.1.1.16</ecNumber>
    </recommendedName>
    <alternativeName>
        <fullName evidence="12">Cysteinyl-tRNA synthetase</fullName>
        <shortName evidence="12">CysRS</shortName>
    </alternativeName>
</protein>
<dbReference type="GO" id="GO:0008270">
    <property type="term" value="F:zinc ion binding"/>
    <property type="evidence" value="ECO:0007669"/>
    <property type="project" value="UniProtKB-UniRule"/>
</dbReference>
<feature type="domain" description="Cysteinyl-tRNA synthetase class Ia DALR" evidence="13">
    <location>
        <begin position="341"/>
        <end position="399"/>
    </location>
</feature>
<comment type="subunit">
    <text evidence="3 12">Monomer.</text>
</comment>
<comment type="catalytic activity">
    <reaction evidence="12">
        <text>tRNA(Cys) + L-cysteine + ATP = L-cysteinyl-tRNA(Cys) + AMP + diphosphate</text>
        <dbReference type="Rhea" id="RHEA:17773"/>
        <dbReference type="Rhea" id="RHEA-COMP:9661"/>
        <dbReference type="Rhea" id="RHEA-COMP:9679"/>
        <dbReference type="ChEBI" id="CHEBI:30616"/>
        <dbReference type="ChEBI" id="CHEBI:33019"/>
        <dbReference type="ChEBI" id="CHEBI:35235"/>
        <dbReference type="ChEBI" id="CHEBI:78442"/>
        <dbReference type="ChEBI" id="CHEBI:78517"/>
        <dbReference type="ChEBI" id="CHEBI:456215"/>
        <dbReference type="EC" id="6.1.1.16"/>
    </reaction>
</comment>
<keyword evidence="8 12" id="KW-0862">Zinc</keyword>
<dbReference type="NCBIfam" id="TIGR00435">
    <property type="entry name" value="cysS"/>
    <property type="match status" value="1"/>
</dbReference>
<evidence type="ECO:0000256" key="5">
    <source>
        <dbReference type="ARBA" id="ARBA00022598"/>
    </source>
</evidence>
<comment type="similarity">
    <text evidence="2 12">Belongs to the class-I aminoacyl-tRNA synthetase family.</text>
</comment>
<keyword evidence="10 12" id="KW-0648">Protein biosynthesis</keyword>
<keyword evidence="15" id="KW-1185">Reference proteome</keyword>
<dbReference type="SUPFAM" id="SSF47323">
    <property type="entry name" value="Anticodon-binding domain of a subclass of class I aminoacyl-tRNA synthetases"/>
    <property type="match status" value="1"/>
</dbReference>
<dbReference type="PANTHER" id="PTHR10890:SF3">
    <property type="entry name" value="CYSTEINE--TRNA LIGASE, CYTOPLASMIC"/>
    <property type="match status" value="1"/>
</dbReference>
<comment type="cofactor">
    <cofactor evidence="12">
        <name>Zn(2+)</name>
        <dbReference type="ChEBI" id="CHEBI:29105"/>
    </cofactor>
    <text evidence="12">Binds 1 zinc ion per subunit.</text>
</comment>
<dbReference type="GO" id="GO:0004817">
    <property type="term" value="F:cysteine-tRNA ligase activity"/>
    <property type="evidence" value="ECO:0007669"/>
    <property type="project" value="UniProtKB-UniRule"/>
</dbReference>
<accession>A0A3L7E076</accession>
<dbReference type="CDD" id="cd07963">
    <property type="entry name" value="Anticodon_Ia_Cys"/>
    <property type="match status" value="1"/>
</dbReference>
<gene>
    <name evidence="12" type="primary">cysS</name>
    <name evidence="14" type="ORF">DWB85_05530</name>
</gene>
<name>A0A3L7E076_9GAMM</name>
<dbReference type="InterPro" id="IPR009080">
    <property type="entry name" value="tRNAsynth_Ia_anticodon-bd"/>
</dbReference>
<evidence type="ECO:0000259" key="13">
    <source>
        <dbReference type="SMART" id="SM00840"/>
    </source>
</evidence>
<feature type="binding site" evidence="12">
    <location>
        <position position="238"/>
    </location>
    <ligand>
        <name>Zn(2+)</name>
        <dbReference type="ChEBI" id="CHEBI:29105"/>
    </ligand>
</feature>
<evidence type="ECO:0000256" key="12">
    <source>
        <dbReference type="HAMAP-Rule" id="MF_00041"/>
    </source>
</evidence>
<feature type="binding site" evidence="12">
    <location>
        <position position="209"/>
    </location>
    <ligand>
        <name>Zn(2+)</name>
        <dbReference type="ChEBI" id="CHEBI:29105"/>
    </ligand>
</feature>
<comment type="subcellular location">
    <subcellularLocation>
        <location evidence="1 12">Cytoplasm</location>
    </subcellularLocation>
</comment>
<keyword evidence="6 12" id="KW-0479">Metal-binding</keyword>
<dbReference type="PRINTS" id="PR00983">
    <property type="entry name" value="TRNASYNTHCYS"/>
</dbReference>
<dbReference type="Gene3D" id="1.20.120.1910">
    <property type="entry name" value="Cysteine-tRNA ligase, C-terminal anti-codon recognition domain"/>
    <property type="match status" value="1"/>
</dbReference>
<evidence type="ECO:0000256" key="6">
    <source>
        <dbReference type="ARBA" id="ARBA00022723"/>
    </source>
</evidence>
<dbReference type="OrthoDB" id="9815130at2"/>
<dbReference type="EMBL" id="QRAN01000004">
    <property type="protein sequence ID" value="RLQ22906.1"/>
    <property type="molecule type" value="Genomic_DNA"/>
</dbReference>
<keyword evidence="7 12" id="KW-0547">Nucleotide-binding</keyword>
<evidence type="ECO:0000313" key="15">
    <source>
        <dbReference type="Proteomes" id="UP000265509"/>
    </source>
</evidence>
<evidence type="ECO:0000256" key="11">
    <source>
        <dbReference type="ARBA" id="ARBA00023146"/>
    </source>
</evidence>
<evidence type="ECO:0000256" key="4">
    <source>
        <dbReference type="ARBA" id="ARBA00022490"/>
    </source>
</evidence>
<dbReference type="RefSeq" id="WP_117953212.1">
    <property type="nucleotide sequence ID" value="NZ_QRAN01000004.1"/>
</dbReference>
<dbReference type="SUPFAM" id="SSF52374">
    <property type="entry name" value="Nucleotidylyl transferase"/>
    <property type="match status" value="1"/>
</dbReference>
<dbReference type="InterPro" id="IPR015273">
    <property type="entry name" value="Cys-tRNA-synt_Ia_DALR"/>
</dbReference>
<dbReference type="CDD" id="cd00672">
    <property type="entry name" value="CysRS_core"/>
    <property type="match status" value="1"/>
</dbReference>
<feature type="short sequence motif" description="'KMSKS' region" evidence="12">
    <location>
        <begin position="266"/>
        <end position="270"/>
    </location>
</feature>
<dbReference type="Proteomes" id="UP000265509">
    <property type="component" value="Unassembled WGS sequence"/>
</dbReference>
<evidence type="ECO:0000256" key="3">
    <source>
        <dbReference type="ARBA" id="ARBA00011245"/>
    </source>
</evidence>
<dbReference type="InterPro" id="IPR014729">
    <property type="entry name" value="Rossmann-like_a/b/a_fold"/>
</dbReference>